<dbReference type="GO" id="GO:0006281">
    <property type="term" value="P:DNA repair"/>
    <property type="evidence" value="ECO:0007669"/>
    <property type="project" value="UniProtKB-KW"/>
</dbReference>
<dbReference type="FunFam" id="3.40.50.300:FF:000319">
    <property type="entry name" value="DNA repair protein RecN"/>
    <property type="match status" value="1"/>
</dbReference>
<dbReference type="GO" id="GO:0006310">
    <property type="term" value="P:DNA recombination"/>
    <property type="evidence" value="ECO:0007669"/>
    <property type="project" value="InterPro"/>
</dbReference>
<dbReference type="InterPro" id="IPR004604">
    <property type="entry name" value="DNA_recomb/repair_RecN"/>
</dbReference>
<feature type="coiled-coil region" evidence="10">
    <location>
        <begin position="537"/>
        <end position="564"/>
    </location>
</feature>
<keyword evidence="7 9" id="KW-0234">DNA repair</keyword>
<dbReference type="GO" id="GO:0005524">
    <property type="term" value="F:ATP binding"/>
    <property type="evidence" value="ECO:0007669"/>
    <property type="project" value="UniProtKB-KW"/>
</dbReference>
<keyword evidence="6" id="KW-0067">ATP-binding</keyword>
<dbReference type="NCBIfam" id="TIGR00634">
    <property type="entry name" value="recN"/>
    <property type="match status" value="1"/>
</dbReference>
<sequence length="566" mass="61385">MLLEIDIHNIALIEALSVEFSPGFNVLTGETGAGKSIVVDSLNLALGGRADRELIRAGADRASVRALFDVSGNARAKALLGEMGLECEDGLVTVLRELTASGRNVCRVNGMLVPLAQLKRLTAQLADIHGQHEHQALMDPARHMGFVDAFGDGAHRELLQSVAEQYAQRMALAGEIKRALSGAASREREIEDLTRAVKEIEEARLKPGEEEALLKKNALLENAGRVQEALDTAYALIYDQPSNAQEALSLAAKAMAGIEELDARYREIRERVDEARVAVRELGRELGDLREEVEYDPALADRIADRLETIRRLEKRYGPELSDVLDYLADAKARLGALAAGEDGLEEKKKRLRAMDARLKADCARLTQSRKDLSEKLAAGILSHLRDLGMGKTRLEIAIRPAKITSTGGDDVEFLLSPNPGEALKPLSAIASGGEISRVMLAIKAVSMEEYGVDSMVFDEIDTGVSGRMAQAVGEKMAKIAASRQVLCVTHLPQIAALADRHFVVEKTVAEGRTGSNVRALDEEGRVREIARLVGGAEESASALAHARNLLEEAKARKRLLAERNG</sequence>
<evidence type="ECO:0000259" key="11">
    <source>
        <dbReference type="Pfam" id="PF02463"/>
    </source>
</evidence>
<protein>
    <recommendedName>
        <fullName evidence="3 9">DNA repair protein RecN</fullName>
    </recommendedName>
    <alternativeName>
        <fullName evidence="8 9">Recombination protein N</fullName>
    </alternativeName>
</protein>
<evidence type="ECO:0000256" key="7">
    <source>
        <dbReference type="ARBA" id="ARBA00023204"/>
    </source>
</evidence>
<dbReference type="PANTHER" id="PTHR11059">
    <property type="entry name" value="DNA REPAIR PROTEIN RECN"/>
    <property type="match status" value="1"/>
</dbReference>
<proteinExistence type="inferred from homology"/>
<evidence type="ECO:0000256" key="1">
    <source>
        <dbReference type="ARBA" id="ARBA00003618"/>
    </source>
</evidence>
<gene>
    <name evidence="12" type="primary">recN</name>
    <name evidence="12" type="ORF">IAB02_09495</name>
</gene>
<dbReference type="Pfam" id="PF02463">
    <property type="entry name" value="SMC_N"/>
    <property type="match status" value="1"/>
</dbReference>
<keyword evidence="10" id="KW-0175">Coiled coil</keyword>
<evidence type="ECO:0000256" key="2">
    <source>
        <dbReference type="ARBA" id="ARBA00009441"/>
    </source>
</evidence>
<organism evidence="12 13">
    <name type="scientific">Candidatus Pullichristensenella excrementigallinarum</name>
    <dbReference type="NCBI Taxonomy" id="2840907"/>
    <lineage>
        <taxon>Bacteria</taxon>
        <taxon>Bacillati</taxon>
        <taxon>Bacillota</taxon>
        <taxon>Clostridia</taxon>
        <taxon>Candidatus Pullichristensenella</taxon>
    </lineage>
</organism>
<dbReference type="Proteomes" id="UP000824072">
    <property type="component" value="Unassembled WGS sequence"/>
</dbReference>
<keyword evidence="5 9" id="KW-0227">DNA damage</keyword>
<dbReference type="SUPFAM" id="SSF52540">
    <property type="entry name" value="P-loop containing nucleoside triphosphate hydrolases"/>
    <property type="match status" value="2"/>
</dbReference>
<reference evidence="12" key="1">
    <citation type="submission" date="2020-10" db="EMBL/GenBank/DDBJ databases">
        <authorList>
            <person name="Gilroy R."/>
        </authorList>
    </citation>
    <scope>NUCLEOTIDE SEQUENCE</scope>
    <source>
        <strain evidence="12">ChiHcec3-11533</strain>
    </source>
</reference>
<dbReference type="InterPro" id="IPR027417">
    <property type="entry name" value="P-loop_NTPase"/>
</dbReference>
<evidence type="ECO:0000313" key="13">
    <source>
        <dbReference type="Proteomes" id="UP000824072"/>
    </source>
</evidence>
<dbReference type="GO" id="GO:0043590">
    <property type="term" value="C:bacterial nucleoid"/>
    <property type="evidence" value="ECO:0007669"/>
    <property type="project" value="TreeGrafter"/>
</dbReference>
<reference evidence="12" key="2">
    <citation type="journal article" date="2021" name="PeerJ">
        <title>Extensive microbial diversity within the chicken gut microbiome revealed by metagenomics and culture.</title>
        <authorList>
            <person name="Gilroy R."/>
            <person name="Ravi A."/>
            <person name="Getino M."/>
            <person name="Pursley I."/>
            <person name="Horton D.L."/>
            <person name="Alikhan N.F."/>
            <person name="Baker D."/>
            <person name="Gharbi K."/>
            <person name="Hall N."/>
            <person name="Watson M."/>
            <person name="Adriaenssens E.M."/>
            <person name="Foster-Nyarko E."/>
            <person name="Jarju S."/>
            <person name="Secka A."/>
            <person name="Antonio M."/>
            <person name="Oren A."/>
            <person name="Chaudhuri R.R."/>
            <person name="La Ragione R."/>
            <person name="Hildebrand F."/>
            <person name="Pallen M.J."/>
        </authorList>
    </citation>
    <scope>NUCLEOTIDE SEQUENCE</scope>
    <source>
        <strain evidence="12">ChiHcec3-11533</strain>
    </source>
</reference>
<evidence type="ECO:0000256" key="9">
    <source>
        <dbReference type="PIRNR" id="PIRNR003128"/>
    </source>
</evidence>
<feature type="coiled-coil region" evidence="10">
    <location>
        <begin position="251"/>
        <end position="292"/>
    </location>
</feature>
<dbReference type="CDD" id="cd03241">
    <property type="entry name" value="ABC_RecN"/>
    <property type="match status" value="2"/>
</dbReference>
<dbReference type="Gene3D" id="3.40.50.300">
    <property type="entry name" value="P-loop containing nucleotide triphosphate hydrolases"/>
    <property type="match status" value="2"/>
</dbReference>
<dbReference type="PANTHER" id="PTHR11059:SF0">
    <property type="entry name" value="DNA REPAIR PROTEIN RECN"/>
    <property type="match status" value="1"/>
</dbReference>
<evidence type="ECO:0000256" key="3">
    <source>
        <dbReference type="ARBA" id="ARBA00021315"/>
    </source>
</evidence>
<comment type="caution">
    <text evidence="12">The sequence shown here is derived from an EMBL/GenBank/DDBJ whole genome shotgun (WGS) entry which is preliminary data.</text>
</comment>
<evidence type="ECO:0000256" key="8">
    <source>
        <dbReference type="ARBA" id="ARBA00033408"/>
    </source>
</evidence>
<dbReference type="GO" id="GO:0009432">
    <property type="term" value="P:SOS response"/>
    <property type="evidence" value="ECO:0007669"/>
    <property type="project" value="TreeGrafter"/>
</dbReference>
<dbReference type="InterPro" id="IPR003395">
    <property type="entry name" value="RecF/RecN/SMC_N"/>
</dbReference>
<dbReference type="EMBL" id="DVMU01000205">
    <property type="protein sequence ID" value="HIU34785.1"/>
    <property type="molecule type" value="Genomic_DNA"/>
</dbReference>
<name>A0A9D1ID69_9FIRM</name>
<feature type="domain" description="RecF/RecN/SMC N-terminal" evidence="11">
    <location>
        <begin position="9"/>
        <end position="507"/>
    </location>
</feature>
<evidence type="ECO:0000256" key="5">
    <source>
        <dbReference type="ARBA" id="ARBA00022763"/>
    </source>
</evidence>
<evidence type="ECO:0000256" key="4">
    <source>
        <dbReference type="ARBA" id="ARBA00022741"/>
    </source>
</evidence>
<dbReference type="AlphaFoldDB" id="A0A9D1ID69"/>
<accession>A0A9D1ID69</accession>
<evidence type="ECO:0000256" key="6">
    <source>
        <dbReference type="ARBA" id="ARBA00022840"/>
    </source>
</evidence>
<comment type="similarity">
    <text evidence="2 9">Belongs to the RecN family.</text>
</comment>
<comment type="function">
    <text evidence="1 9">May be involved in recombinational repair of damaged DNA.</text>
</comment>
<dbReference type="PIRSF" id="PIRSF003128">
    <property type="entry name" value="RecN"/>
    <property type="match status" value="1"/>
</dbReference>
<keyword evidence="4" id="KW-0547">Nucleotide-binding</keyword>
<evidence type="ECO:0000313" key="12">
    <source>
        <dbReference type="EMBL" id="HIU34785.1"/>
    </source>
</evidence>
<evidence type="ECO:0000256" key="10">
    <source>
        <dbReference type="SAM" id="Coils"/>
    </source>
</evidence>